<organism evidence="1 2">
    <name type="scientific">Devosia equisanguinis</name>
    <dbReference type="NCBI Taxonomy" id="2490941"/>
    <lineage>
        <taxon>Bacteria</taxon>
        <taxon>Pseudomonadati</taxon>
        <taxon>Pseudomonadota</taxon>
        <taxon>Alphaproteobacteria</taxon>
        <taxon>Hyphomicrobiales</taxon>
        <taxon>Devosiaceae</taxon>
        <taxon>Devosia</taxon>
    </lineage>
</organism>
<dbReference type="Pfam" id="PF11064">
    <property type="entry name" value="DUF2865"/>
    <property type="match status" value="1"/>
</dbReference>
<proteinExistence type="predicted"/>
<name>A0A3S4CT03_9HYPH</name>
<sequence>MVTISRNGVRAIVFGLLAMIFFALDVEMAHAQSSQCNRLVNALQQFDRNSDFRQFDGNSQAARQLQRDVQNAESRYIREGCNDDAKAGRTLTRQCQQIAREVLRLRDQFANVSKSVETAGAIAQQREAILQEMARFGCATQGSSANFNQERQGIFDRIFGSTTEGDFTNGDFIDGGDYWGYQGYNTIRTVCVRLTDGYFWPISYSTISDFIGQDAQTCQAMCPNTAVDLYYYDNPGQEPEQMRNMSGSPYTSLPTAFAYRNNFDREASCRAKPTSSGAVTLAAAPDGSNRSIIEVNGVSFPLPLRDPRGVVPVQAAVAAAPVETVAMIEVPFPRRRPAGPGEVAALPTSAQAPVEPSMRIVHFGDKAVRVVGPDTPYAQAGRAGT</sequence>
<dbReference type="OrthoDB" id="7850882at2"/>
<evidence type="ECO:0000313" key="2">
    <source>
        <dbReference type="Proteomes" id="UP000268844"/>
    </source>
</evidence>
<accession>A0A3S4CT03</accession>
<keyword evidence="2" id="KW-1185">Reference proteome</keyword>
<evidence type="ECO:0000313" key="1">
    <source>
        <dbReference type="EMBL" id="VDS05205.1"/>
    </source>
</evidence>
<protein>
    <recommendedName>
        <fullName evidence="3">DUF2865 domain-containing protein</fullName>
    </recommendedName>
</protein>
<dbReference type="AlphaFoldDB" id="A0A3S4CT03"/>
<dbReference type="EMBL" id="UZWD01000028">
    <property type="protein sequence ID" value="VDS05205.1"/>
    <property type="molecule type" value="Genomic_DNA"/>
</dbReference>
<gene>
    <name evidence="1" type="ORF">DEVEQU_02346</name>
</gene>
<evidence type="ECO:0008006" key="3">
    <source>
        <dbReference type="Google" id="ProtNLM"/>
    </source>
</evidence>
<dbReference type="InterPro" id="IPR021293">
    <property type="entry name" value="DUF2865"/>
</dbReference>
<dbReference type="Proteomes" id="UP000268844">
    <property type="component" value="Unassembled WGS sequence"/>
</dbReference>
<reference evidence="1 2" key="1">
    <citation type="submission" date="2018-12" db="EMBL/GenBank/DDBJ databases">
        <authorList>
            <person name="Criscuolo A."/>
        </authorList>
    </citation>
    <scope>NUCLEOTIDE SEQUENCE [LARGE SCALE GENOMIC DNA]</scope>
    <source>
        <strain evidence="1">ACIP1116281</strain>
    </source>
</reference>